<feature type="transmembrane region" description="Helical" evidence="7">
    <location>
        <begin position="29"/>
        <end position="50"/>
    </location>
</feature>
<sequence length="83" mass="9208">MPESRSRKKPAAQPTTPAVPREDAPNPPWFVPTFVGLLVLGLVWVVVTYISQGRFPIPPLGSWNLAVGFGFILVGFGMTMRWR</sequence>
<evidence type="ECO:0000256" key="7">
    <source>
        <dbReference type="HAMAP-Rule" id="MF_00631"/>
    </source>
</evidence>
<feature type="region of interest" description="Disordered" evidence="8">
    <location>
        <begin position="1"/>
        <end position="26"/>
    </location>
</feature>
<dbReference type="Proteomes" id="UP000245166">
    <property type="component" value="Unassembled WGS sequence"/>
</dbReference>
<dbReference type="Pfam" id="PF06781">
    <property type="entry name" value="CrgA"/>
    <property type="match status" value="1"/>
</dbReference>
<dbReference type="EMBL" id="PYHR01000002">
    <property type="protein sequence ID" value="PWD51144.1"/>
    <property type="molecule type" value="Genomic_DNA"/>
</dbReference>
<evidence type="ECO:0000256" key="8">
    <source>
        <dbReference type="SAM" id="MobiDB-lite"/>
    </source>
</evidence>
<dbReference type="GO" id="GO:0005886">
    <property type="term" value="C:plasma membrane"/>
    <property type="evidence" value="ECO:0007669"/>
    <property type="project" value="UniProtKB-SubCell"/>
</dbReference>
<dbReference type="AlphaFoldDB" id="A0A2U1ZW00"/>
<dbReference type="OrthoDB" id="5189646at2"/>
<reference evidence="9 10" key="1">
    <citation type="submission" date="2018-03" db="EMBL/GenBank/DDBJ databases">
        <title>Genome assembly of novel Miniimonas species PCH200.</title>
        <authorList>
            <person name="Thakur V."/>
            <person name="Kumar V."/>
            <person name="Singh D."/>
        </authorList>
    </citation>
    <scope>NUCLEOTIDE SEQUENCE [LARGE SCALE GENOMIC DNA]</scope>
    <source>
        <strain evidence="9 10">PCH200</strain>
    </source>
</reference>
<dbReference type="HAMAP" id="MF_00631">
    <property type="entry name" value="CrgA"/>
    <property type="match status" value="1"/>
</dbReference>
<keyword evidence="5 7" id="KW-0472">Membrane</keyword>
<name>A0A2U1ZW00_9MICO</name>
<dbReference type="InterPro" id="IPR009619">
    <property type="entry name" value="CrgA"/>
</dbReference>
<dbReference type="GO" id="GO:0051301">
    <property type="term" value="P:cell division"/>
    <property type="evidence" value="ECO:0007669"/>
    <property type="project" value="UniProtKB-UniRule"/>
</dbReference>
<comment type="caution">
    <text evidence="9">The sequence shown here is derived from an EMBL/GenBank/DDBJ whole genome shotgun (WGS) entry which is preliminary data.</text>
</comment>
<organism evidence="9 10">
    <name type="scientific">Serinibacter arcticus</name>
    <dbReference type="NCBI Taxonomy" id="1655435"/>
    <lineage>
        <taxon>Bacteria</taxon>
        <taxon>Bacillati</taxon>
        <taxon>Actinomycetota</taxon>
        <taxon>Actinomycetes</taxon>
        <taxon>Micrococcales</taxon>
        <taxon>Beutenbergiaceae</taxon>
        <taxon>Serinibacter</taxon>
    </lineage>
</organism>
<keyword evidence="2 7" id="KW-0132">Cell division</keyword>
<keyword evidence="3 7" id="KW-0812">Transmembrane</keyword>
<comment type="subcellular location">
    <subcellularLocation>
        <location evidence="7">Cell membrane</location>
        <topology evidence="7">Multi-pass membrane protein</topology>
    </subcellularLocation>
</comment>
<feature type="transmembrane region" description="Helical" evidence="7">
    <location>
        <begin position="62"/>
        <end position="80"/>
    </location>
</feature>
<accession>A0A2U1ZW00</accession>
<keyword evidence="1 7" id="KW-1003">Cell membrane</keyword>
<evidence type="ECO:0000313" key="10">
    <source>
        <dbReference type="Proteomes" id="UP000245166"/>
    </source>
</evidence>
<evidence type="ECO:0000256" key="4">
    <source>
        <dbReference type="ARBA" id="ARBA00022989"/>
    </source>
</evidence>
<evidence type="ECO:0000256" key="6">
    <source>
        <dbReference type="ARBA" id="ARBA00023306"/>
    </source>
</evidence>
<proteinExistence type="inferred from homology"/>
<protein>
    <recommendedName>
        <fullName evidence="7">Cell division protein CrgA</fullName>
    </recommendedName>
</protein>
<keyword evidence="6 7" id="KW-0131">Cell cycle</keyword>
<comment type="function">
    <text evidence="7">Involved in cell division.</text>
</comment>
<dbReference type="RefSeq" id="WP_109229525.1">
    <property type="nucleotide sequence ID" value="NZ_PYHR01000002.1"/>
</dbReference>
<feature type="compositionally biased region" description="Basic residues" evidence="8">
    <location>
        <begin position="1"/>
        <end position="10"/>
    </location>
</feature>
<keyword evidence="4 7" id="KW-1133">Transmembrane helix</keyword>
<gene>
    <name evidence="7" type="primary">crgA</name>
    <name evidence="9" type="ORF">C8046_11300</name>
</gene>
<evidence type="ECO:0000256" key="5">
    <source>
        <dbReference type="ARBA" id="ARBA00023136"/>
    </source>
</evidence>
<keyword evidence="10" id="KW-1185">Reference proteome</keyword>
<evidence type="ECO:0000256" key="2">
    <source>
        <dbReference type="ARBA" id="ARBA00022618"/>
    </source>
</evidence>
<comment type="similarity">
    <text evidence="7">Belongs to the CrgA family.</text>
</comment>
<evidence type="ECO:0000256" key="1">
    <source>
        <dbReference type="ARBA" id="ARBA00022475"/>
    </source>
</evidence>
<evidence type="ECO:0000256" key="3">
    <source>
        <dbReference type="ARBA" id="ARBA00022692"/>
    </source>
</evidence>
<evidence type="ECO:0000313" key="9">
    <source>
        <dbReference type="EMBL" id="PWD51144.1"/>
    </source>
</evidence>